<evidence type="ECO:0000256" key="9">
    <source>
        <dbReference type="ARBA" id="ARBA00023012"/>
    </source>
</evidence>
<evidence type="ECO:0000256" key="5">
    <source>
        <dbReference type="ARBA" id="ARBA00022679"/>
    </source>
</evidence>
<comment type="catalytic activity">
    <reaction evidence="1">
        <text>ATP + protein L-histidine = ADP + protein N-phospho-L-histidine.</text>
        <dbReference type="EC" id="2.7.13.3"/>
    </reaction>
</comment>
<dbReference type="PANTHER" id="PTHR45436">
    <property type="entry name" value="SENSOR HISTIDINE KINASE YKOH"/>
    <property type="match status" value="1"/>
</dbReference>
<name>A0ABW3CRZ0_9ACTN</name>
<keyword evidence="7" id="KW-0418">Kinase</keyword>
<feature type="domain" description="Histidine kinase" evidence="12">
    <location>
        <begin position="484"/>
        <end position="709"/>
    </location>
</feature>
<protein>
    <recommendedName>
        <fullName evidence="3">histidine kinase</fullName>
        <ecNumber evidence="3">2.7.13.3</ecNumber>
    </recommendedName>
</protein>
<evidence type="ECO:0000256" key="4">
    <source>
        <dbReference type="ARBA" id="ARBA00022553"/>
    </source>
</evidence>
<evidence type="ECO:0000256" key="6">
    <source>
        <dbReference type="ARBA" id="ARBA00022692"/>
    </source>
</evidence>
<evidence type="ECO:0000256" key="3">
    <source>
        <dbReference type="ARBA" id="ARBA00012438"/>
    </source>
</evidence>
<dbReference type="SMART" id="SM00387">
    <property type="entry name" value="HATPase_c"/>
    <property type="match status" value="1"/>
</dbReference>
<keyword evidence="4" id="KW-0597">Phosphoprotein</keyword>
<dbReference type="PRINTS" id="PR00344">
    <property type="entry name" value="BCTRLSENSOR"/>
</dbReference>
<dbReference type="EC" id="2.7.13.3" evidence="3"/>
<keyword evidence="11" id="KW-0175">Coiled coil</keyword>
<evidence type="ECO:0000256" key="1">
    <source>
        <dbReference type="ARBA" id="ARBA00000085"/>
    </source>
</evidence>
<dbReference type="InterPro" id="IPR005467">
    <property type="entry name" value="His_kinase_dom"/>
</dbReference>
<organism evidence="13 14">
    <name type="scientific">Actinomadura adrarensis</name>
    <dbReference type="NCBI Taxonomy" id="1819600"/>
    <lineage>
        <taxon>Bacteria</taxon>
        <taxon>Bacillati</taxon>
        <taxon>Actinomycetota</taxon>
        <taxon>Actinomycetes</taxon>
        <taxon>Streptosporangiales</taxon>
        <taxon>Thermomonosporaceae</taxon>
        <taxon>Actinomadura</taxon>
    </lineage>
</organism>
<reference evidence="14" key="1">
    <citation type="journal article" date="2019" name="Int. J. Syst. Evol. Microbiol.">
        <title>The Global Catalogue of Microorganisms (GCM) 10K type strain sequencing project: providing services to taxonomists for standard genome sequencing and annotation.</title>
        <authorList>
            <consortium name="The Broad Institute Genomics Platform"/>
            <consortium name="The Broad Institute Genome Sequencing Center for Infectious Disease"/>
            <person name="Wu L."/>
            <person name="Ma J."/>
        </authorList>
    </citation>
    <scope>NUCLEOTIDE SEQUENCE [LARGE SCALE GENOMIC DNA]</scope>
    <source>
        <strain evidence="14">JCM 31696</strain>
    </source>
</reference>
<keyword evidence="6" id="KW-0812">Transmembrane</keyword>
<dbReference type="Pfam" id="PF02518">
    <property type="entry name" value="HATPase_c"/>
    <property type="match status" value="1"/>
</dbReference>
<keyword evidence="13" id="KW-0547">Nucleotide-binding</keyword>
<keyword evidence="5" id="KW-0808">Transferase</keyword>
<keyword evidence="10" id="KW-0472">Membrane</keyword>
<keyword evidence="8" id="KW-1133">Transmembrane helix</keyword>
<accession>A0ABW3CRZ0</accession>
<gene>
    <name evidence="13" type="ORF">ACFQ07_34285</name>
</gene>
<evidence type="ECO:0000256" key="11">
    <source>
        <dbReference type="SAM" id="Coils"/>
    </source>
</evidence>
<dbReference type="EMBL" id="JBHTIR010004402">
    <property type="protein sequence ID" value="MFD0857323.1"/>
    <property type="molecule type" value="Genomic_DNA"/>
</dbReference>
<dbReference type="Proteomes" id="UP001597083">
    <property type="component" value="Unassembled WGS sequence"/>
</dbReference>
<dbReference type="SUPFAM" id="SSF55874">
    <property type="entry name" value="ATPase domain of HSP90 chaperone/DNA topoisomerase II/histidine kinase"/>
    <property type="match status" value="2"/>
</dbReference>
<dbReference type="GO" id="GO:0005524">
    <property type="term" value="F:ATP binding"/>
    <property type="evidence" value="ECO:0007669"/>
    <property type="project" value="UniProtKB-KW"/>
</dbReference>
<dbReference type="InterPro" id="IPR050428">
    <property type="entry name" value="TCS_sensor_his_kinase"/>
</dbReference>
<dbReference type="InterPro" id="IPR004358">
    <property type="entry name" value="Sig_transdc_His_kin-like_C"/>
</dbReference>
<sequence>MESQLRFAPDILVRLGEELVPHADLGVMELVRNAYDADALNCTLRLIEADAPGGALVVSDDGDGMTAEQLAHGFLLIGKSAKTSDPTTRTGRRKVGEKGLGRIAALRLGTEVEIRTRPRTQPGIEHTLFIDWKVVDSAEAVEDVRFFISSRSTDLDHGTDVEVRDLRHALTDADADRLARALLLLSGPFKQDTKFQVSCDAPGFDDLSALLGDPPLQWCEYRLVANLDAHGYVSATLYNWRGEAEFQAGHEKVAVDRRGRSQELMPLDAPPAQLELWMFNLNPKASKEPRFADQDTALLRRWLKQVGGIHLYHHGLRVQPYGDQGNDWLGLNLSRIRSPEERPSTNNAVGRIQVDDSLGRLVPKTDRSGFIDNQAFADLQTFAKYALDWAANQRLQKREQKRAGAAKRARDKRREAEEKFNELVKAIQPDPDMPTLDIGDAAMLEQLSDSAIELVEALQDENRAQHEDLTLYRNMATVGTSTAVFAHEALRPAKRIITELQTIARRARKWISDEVYKDQLSESVDTAHESALTLETFAQLPLSLVRKKKREPGPVEIDRTCEGVAHLFARYLEEREIAVEFDLDTDGTPVHTTVADMESIVSNLLANAAHAFTRRDAPDRDRVIRIRTRLEDHNEKPGIALYVDDTGPGIKDISLGLIWLPGKSTRDNGTGLGLTIVRDVVADLGGTQAAEENGELGGAGFRIWLPTKTEEGSSS</sequence>
<evidence type="ECO:0000256" key="2">
    <source>
        <dbReference type="ARBA" id="ARBA00004370"/>
    </source>
</evidence>
<feature type="coiled-coil region" evidence="11">
    <location>
        <begin position="406"/>
        <end position="464"/>
    </location>
</feature>
<keyword evidence="9" id="KW-0902">Two-component regulatory system</keyword>
<evidence type="ECO:0000256" key="10">
    <source>
        <dbReference type="ARBA" id="ARBA00023136"/>
    </source>
</evidence>
<dbReference type="Gene3D" id="3.30.565.10">
    <property type="entry name" value="Histidine kinase-like ATPase, C-terminal domain"/>
    <property type="match status" value="2"/>
</dbReference>
<keyword evidence="13" id="KW-0067">ATP-binding</keyword>
<dbReference type="InterPro" id="IPR036890">
    <property type="entry name" value="HATPase_C_sf"/>
</dbReference>
<proteinExistence type="predicted"/>
<dbReference type="Pfam" id="PF13589">
    <property type="entry name" value="HATPase_c_3"/>
    <property type="match status" value="1"/>
</dbReference>
<dbReference type="InterPro" id="IPR003594">
    <property type="entry name" value="HATPase_dom"/>
</dbReference>
<evidence type="ECO:0000313" key="14">
    <source>
        <dbReference type="Proteomes" id="UP001597083"/>
    </source>
</evidence>
<comment type="subcellular location">
    <subcellularLocation>
        <location evidence="2">Membrane</location>
    </subcellularLocation>
</comment>
<evidence type="ECO:0000256" key="7">
    <source>
        <dbReference type="ARBA" id="ARBA00022777"/>
    </source>
</evidence>
<dbReference type="PANTHER" id="PTHR45436:SF5">
    <property type="entry name" value="SENSOR HISTIDINE KINASE TRCS"/>
    <property type="match status" value="1"/>
</dbReference>
<evidence type="ECO:0000313" key="13">
    <source>
        <dbReference type="EMBL" id="MFD0857323.1"/>
    </source>
</evidence>
<dbReference type="PROSITE" id="PS50109">
    <property type="entry name" value="HIS_KIN"/>
    <property type="match status" value="1"/>
</dbReference>
<comment type="caution">
    <text evidence="13">The sequence shown here is derived from an EMBL/GenBank/DDBJ whole genome shotgun (WGS) entry which is preliminary data.</text>
</comment>
<keyword evidence="14" id="KW-1185">Reference proteome</keyword>
<evidence type="ECO:0000256" key="8">
    <source>
        <dbReference type="ARBA" id="ARBA00022989"/>
    </source>
</evidence>
<evidence type="ECO:0000259" key="12">
    <source>
        <dbReference type="PROSITE" id="PS50109"/>
    </source>
</evidence>